<comment type="caution">
    <text evidence="2">The sequence shown here is derived from an EMBL/GenBank/DDBJ whole genome shotgun (WGS) entry which is preliminary data.</text>
</comment>
<dbReference type="RefSeq" id="WP_135414475.1">
    <property type="nucleotide sequence ID" value="NZ_SRLB01000006.1"/>
</dbReference>
<evidence type="ECO:0000313" key="3">
    <source>
        <dbReference type="Proteomes" id="UP000297535"/>
    </source>
</evidence>
<organism evidence="2 3">
    <name type="scientific">Methylobacterium nonmethylotrophicum</name>
    <dbReference type="NCBI Taxonomy" id="1141884"/>
    <lineage>
        <taxon>Bacteria</taxon>
        <taxon>Pseudomonadati</taxon>
        <taxon>Pseudomonadota</taxon>
        <taxon>Alphaproteobacteria</taxon>
        <taxon>Hyphomicrobiales</taxon>
        <taxon>Methylobacteriaceae</taxon>
        <taxon>Methylobacterium</taxon>
    </lineage>
</organism>
<dbReference type="InterPro" id="IPR029058">
    <property type="entry name" value="AB_hydrolase_fold"/>
</dbReference>
<accession>A0A4Z0NSE3</accession>
<dbReference type="PIRSF" id="PIRSF020818">
    <property type="entry name" value="PHB_depoly_PhaZ"/>
    <property type="match status" value="1"/>
</dbReference>
<dbReference type="PANTHER" id="PTHR36837:SF4">
    <property type="entry name" value="BLR0908 PROTEIN"/>
    <property type="match status" value="1"/>
</dbReference>
<dbReference type="NCBIfam" id="TIGR01849">
    <property type="entry name" value="PHB_depoly_PhaZ"/>
    <property type="match status" value="1"/>
</dbReference>
<dbReference type="PANTHER" id="PTHR36837">
    <property type="entry name" value="POLY(3-HYDROXYALKANOATE) POLYMERASE SUBUNIT PHAC"/>
    <property type="match status" value="1"/>
</dbReference>
<dbReference type="OrthoDB" id="9774318at2"/>
<dbReference type="EMBL" id="SRLB01000006">
    <property type="protein sequence ID" value="TGE00192.1"/>
    <property type="molecule type" value="Genomic_DNA"/>
</dbReference>
<protein>
    <submittedName>
        <fullName evidence="2">Polyhydroxyalkanoate depolymerase</fullName>
    </submittedName>
</protein>
<dbReference type="InterPro" id="IPR010915">
    <property type="entry name" value="PHB_depoly_PhaZ"/>
</dbReference>
<dbReference type="InterPro" id="IPR009656">
    <property type="entry name" value="PHB_depo_C"/>
</dbReference>
<name>A0A4Z0NSE3_9HYPH</name>
<dbReference type="Proteomes" id="UP000297535">
    <property type="component" value="Unassembled WGS sequence"/>
</dbReference>
<feature type="domain" description="PHB de-polymerase C-terminal" evidence="1">
    <location>
        <begin position="202"/>
        <end position="408"/>
    </location>
</feature>
<dbReference type="SUPFAM" id="SSF53474">
    <property type="entry name" value="alpha/beta-Hydrolases"/>
    <property type="match status" value="1"/>
</dbReference>
<keyword evidence="3" id="KW-1185">Reference proteome</keyword>
<dbReference type="Pfam" id="PF06850">
    <property type="entry name" value="PHB_depo_C"/>
    <property type="match status" value="1"/>
</dbReference>
<dbReference type="AlphaFoldDB" id="A0A4Z0NSE3"/>
<gene>
    <name evidence="2" type="primary">phaZ</name>
    <name evidence="2" type="ORF">EU555_09790</name>
</gene>
<dbReference type="InterPro" id="IPR051321">
    <property type="entry name" value="PHA/PHB_synthase"/>
</dbReference>
<sequence>MLYDAFEVQSDLAAATRAWGRVLHDGATPWTEAGYGAPATWVSAAARMMMRAGLTHARPAYGIGTVRVGNREVPVTEEAVLSTPFGTLLRFRKDLVSEQPRVLVVAPLSGHFATLLRGTVRTLLPDHDVYITDWHNARDVPLSAGRFGFDDYVAHLVRFLETIGEGAHLVAVCQPAVQSLAAAAVMAESRNAAHPASMTLMAGPIDTRINPTKVNELATSRPIDWFERNLIATVPRRHAGAGRRVYPGFMQVAAFMSMNAARHNHAHLDLFWHLAEGEGDATARAKADQIETFYDEYFAVLDLAAEFYLETVKTVFQDATLAQNKLTYRGSAIDTRAIRKTALMTVEGERDDICSVGQTMAAHDLCTGLKPFRKRHHLQAGVGHYGVFSGRKWEGQTYPLVRSFIQANA</sequence>
<proteinExistence type="predicted"/>
<reference evidence="2 3" key="1">
    <citation type="submission" date="2019-04" db="EMBL/GenBank/DDBJ databases">
        <authorList>
            <person name="Feng G."/>
            <person name="Zhu H."/>
        </authorList>
    </citation>
    <scope>NUCLEOTIDE SEQUENCE [LARGE SCALE GENOMIC DNA]</scope>
    <source>
        <strain evidence="2 3">6HR-1</strain>
    </source>
</reference>
<evidence type="ECO:0000259" key="1">
    <source>
        <dbReference type="Pfam" id="PF06850"/>
    </source>
</evidence>
<evidence type="ECO:0000313" key="2">
    <source>
        <dbReference type="EMBL" id="TGE00192.1"/>
    </source>
</evidence>